<proteinExistence type="predicted"/>
<dbReference type="Proteomes" id="UP000258434">
    <property type="component" value="Segment"/>
</dbReference>
<sequence length="67" mass="7475">MAGGGGRMNLIEGLSPFMRAIVAERDAEIARAKAEGRTALHRKYCMCSSSWTADYRDPGCIYFDRGW</sequence>
<gene>
    <name evidence="1" type="primary">83</name>
    <name evidence="1" type="ORF">SEA_APRICOT_83</name>
</gene>
<reference evidence="2" key="1">
    <citation type="submission" date="2018-06" db="EMBL/GenBank/DDBJ databases">
        <authorList>
            <person name="Zhirakovskaya E."/>
        </authorList>
    </citation>
    <scope>NUCLEOTIDE SEQUENCE [LARGE SCALE GENOMIC DNA]</scope>
</reference>
<protein>
    <submittedName>
        <fullName evidence="1">Uncharacterized protein</fullName>
    </submittedName>
</protein>
<name>A0A345L190_9CAUD</name>
<dbReference type="EMBL" id="MH536812">
    <property type="protein sequence ID" value="AXH49042.1"/>
    <property type="molecule type" value="Genomic_DNA"/>
</dbReference>
<evidence type="ECO:0000313" key="1">
    <source>
        <dbReference type="EMBL" id="AXH49042.1"/>
    </source>
</evidence>
<dbReference type="GeneID" id="54997804"/>
<accession>A0A345L190</accession>
<organism evidence="1 2">
    <name type="scientific">Gordonia phage Apricot</name>
    <dbReference type="NCBI Taxonomy" id="2250319"/>
    <lineage>
        <taxon>Viruses</taxon>
        <taxon>Duplodnaviria</taxon>
        <taxon>Heunggongvirae</taxon>
        <taxon>Uroviricota</taxon>
        <taxon>Caudoviricetes</taxon>
        <taxon>Apricotvirus</taxon>
        <taxon>Apricotvirus apricot</taxon>
    </lineage>
</organism>
<keyword evidence="2" id="KW-1185">Reference proteome</keyword>
<dbReference type="RefSeq" id="YP_009806931.1">
    <property type="nucleotide sequence ID" value="NC_048018.1"/>
</dbReference>
<evidence type="ECO:0000313" key="2">
    <source>
        <dbReference type="Proteomes" id="UP000258434"/>
    </source>
</evidence>
<dbReference type="KEGG" id="vg:54997804"/>